<reference evidence="4" key="1">
    <citation type="submission" date="2019-01" db="EMBL/GenBank/DDBJ databases">
        <title>Gri0909 isolated from a small marine red alga.</title>
        <authorList>
            <person name="Kim J."/>
            <person name="Jeong S.E."/>
            <person name="Jeon C.O."/>
        </authorList>
    </citation>
    <scope>NUCLEOTIDE SEQUENCE [LARGE SCALE GENOMIC DNA]</scope>
    <source>
        <strain evidence="4">Gri0909</strain>
    </source>
</reference>
<evidence type="ECO:0000259" key="2">
    <source>
        <dbReference type="Pfam" id="PF08241"/>
    </source>
</evidence>
<evidence type="ECO:0000313" key="4">
    <source>
        <dbReference type="Proteomes" id="UP000287447"/>
    </source>
</evidence>
<dbReference type="PANTHER" id="PTHR44068">
    <property type="entry name" value="ZGC:194242"/>
    <property type="match status" value="1"/>
</dbReference>
<name>A0A437QW79_9PROT</name>
<sequence length="282" mass="30429">MRMTKEREADIAGHYTDGALFERLCALLATDGADPNHPTLADLAPYDQFHGRAFEATRELADLFDPGPGGHLLDIGCGIGGPARYLADRYGCRVTGIDLTEEFIDVARRLTDLVGMADRVSFELGNALAMPFDDDSFDGAFCMNVSMNIEDKDGFYRETLRVLRPGAPLVLSELASGNPAAIEYPTPWADTEAASFLVSVEDTVSGLQAAGFHVENVRDATEANLEFGKRSKAMLDRGEKPPHRGVHLIHGPALAKVATANTAKGIISGNLVPIEVLCRKEV</sequence>
<dbReference type="Proteomes" id="UP000287447">
    <property type="component" value="Unassembled WGS sequence"/>
</dbReference>
<dbReference type="GO" id="GO:0032259">
    <property type="term" value="P:methylation"/>
    <property type="evidence" value="ECO:0007669"/>
    <property type="project" value="UniProtKB-KW"/>
</dbReference>
<comment type="caution">
    <text evidence="3">The sequence shown here is derived from an EMBL/GenBank/DDBJ whole genome shotgun (WGS) entry which is preliminary data.</text>
</comment>
<dbReference type="Gene3D" id="3.40.50.150">
    <property type="entry name" value="Vaccinia Virus protein VP39"/>
    <property type="match status" value="1"/>
</dbReference>
<dbReference type="InterPro" id="IPR050447">
    <property type="entry name" value="Erg6_SMT_methyltransf"/>
</dbReference>
<dbReference type="SUPFAM" id="SSF53335">
    <property type="entry name" value="S-adenosyl-L-methionine-dependent methyltransferases"/>
    <property type="match status" value="1"/>
</dbReference>
<accession>A0A437QW79</accession>
<feature type="domain" description="Methyltransferase type 11" evidence="2">
    <location>
        <begin position="73"/>
        <end position="170"/>
    </location>
</feature>
<gene>
    <name evidence="3" type="ORF">EOI86_05515</name>
</gene>
<dbReference type="PANTHER" id="PTHR44068:SF11">
    <property type="entry name" value="GERANYL DIPHOSPHATE 2-C-METHYLTRANSFERASE"/>
    <property type="match status" value="1"/>
</dbReference>
<keyword evidence="3" id="KW-0489">Methyltransferase</keyword>
<dbReference type="CDD" id="cd02440">
    <property type="entry name" value="AdoMet_MTases"/>
    <property type="match status" value="1"/>
</dbReference>
<dbReference type="InterPro" id="IPR013216">
    <property type="entry name" value="Methyltransf_11"/>
</dbReference>
<keyword evidence="1 3" id="KW-0808">Transferase</keyword>
<evidence type="ECO:0000313" key="3">
    <source>
        <dbReference type="EMBL" id="RVU38729.1"/>
    </source>
</evidence>
<dbReference type="Pfam" id="PF08241">
    <property type="entry name" value="Methyltransf_11"/>
    <property type="match status" value="1"/>
</dbReference>
<dbReference type="GO" id="GO:0008757">
    <property type="term" value="F:S-adenosylmethionine-dependent methyltransferase activity"/>
    <property type="evidence" value="ECO:0007669"/>
    <property type="project" value="InterPro"/>
</dbReference>
<protein>
    <submittedName>
        <fullName evidence="3">Class I SAM-dependent methyltransferase</fullName>
    </submittedName>
</protein>
<dbReference type="AlphaFoldDB" id="A0A437QW79"/>
<proteinExistence type="predicted"/>
<dbReference type="InterPro" id="IPR029063">
    <property type="entry name" value="SAM-dependent_MTases_sf"/>
</dbReference>
<organism evidence="3 4">
    <name type="scientific">Hwanghaeella grinnelliae</name>
    <dbReference type="NCBI Taxonomy" id="2500179"/>
    <lineage>
        <taxon>Bacteria</taxon>
        <taxon>Pseudomonadati</taxon>
        <taxon>Pseudomonadota</taxon>
        <taxon>Alphaproteobacteria</taxon>
        <taxon>Rhodospirillales</taxon>
        <taxon>Rhodospirillaceae</taxon>
        <taxon>Hwanghaeella</taxon>
    </lineage>
</organism>
<evidence type="ECO:0000256" key="1">
    <source>
        <dbReference type="ARBA" id="ARBA00022679"/>
    </source>
</evidence>
<keyword evidence="4" id="KW-1185">Reference proteome</keyword>
<dbReference type="EMBL" id="SADE01000001">
    <property type="protein sequence ID" value="RVU38729.1"/>
    <property type="molecule type" value="Genomic_DNA"/>
</dbReference>